<reference evidence="1" key="1">
    <citation type="submission" date="2024-06" db="EMBL/GenBank/DDBJ databases">
        <authorList>
            <person name="Liu X."/>
            <person name="Lenzi L."/>
            <person name="Haldenby T S."/>
            <person name="Uol C."/>
        </authorList>
    </citation>
    <scope>NUCLEOTIDE SEQUENCE</scope>
</reference>
<accession>A0AAV2TQS1</accession>
<dbReference type="Proteomes" id="UP001497525">
    <property type="component" value="Unassembled WGS sequence"/>
</dbReference>
<dbReference type="InterPro" id="IPR036364">
    <property type="entry name" value="SEA_dom_sf"/>
</dbReference>
<proteinExistence type="predicted"/>
<gene>
    <name evidence="1" type="ORF">CDAUBV1_LOCUS13450</name>
</gene>
<comment type="caution">
    <text evidence="1">The sequence shown here is derived from an EMBL/GenBank/DDBJ whole genome shotgun (WGS) entry which is preliminary data.</text>
</comment>
<dbReference type="AlphaFoldDB" id="A0AAV2TQS1"/>
<dbReference type="EMBL" id="CAXLJL010000512">
    <property type="protein sequence ID" value="CAL5138629.1"/>
    <property type="molecule type" value="Genomic_DNA"/>
</dbReference>
<evidence type="ECO:0000313" key="1">
    <source>
        <dbReference type="EMBL" id="CAL5138629.1"/>
    </source>
</evidence>
<sequence length="149" mass="17133">MRASRSLLARPVGVDVFALRMLVKMNWIWDKDYNDKASVKFKLAESKIRKLVLQVFKYNNRTIGIYNVSVTDLHEGSVNAEFLILLNKDGYNAASMSLTQVNLDFNKYIASTSNSELFQVLRVGNKGVNIFGTKTIFLCIMIERLFRWL</sequence>
<evidence type="ECO:0000313" key="2">
    <source>
        <dbReference type="Proteomes" id="UP001497525"/>
    </source>
</evidence>
<dbReference type="SUPFAM" id="SSF82671">
    <property type="entry name" value="SEA domain"/>
    <property type="match status" value="1"/>
</dbReference>
<protein>
    <submittedName>
        <fullName evidence="1">Uncharacterized protein</fullName>
    </submittedName>
</protein>
<name>A0AAV2TQS1_CALDB</name>
<organism evidence="1 2">
    <name type="scientific">Calicophoron daubneyi</name>
    <name type="common">Rumen fluke</name>
    <name type="synonym">Paramphistomum daubneyi</name>
    <dbReference type="NCBI Taxonomy" id="300641"/>
    <lineage>
        <taxon>Eukaryota</taxon>
        <taxon>Metazoa</taxon>
        <taxon>Spiralia</taxon>
        <taxon>Lophotrochozoa</taxon>
        <taxon>Platyhelminthes</taxon>
        <taxon>Trematoda</taxon>
        <taxon>Digenea</taxon>
        <taxon>Plagiorchiida</taxon>
        <taxon>Pronocephalata</taxon>
        <taxon>Paramphistomoidea</taxon>
        <taxon>Paramphistomidae</taxon>
        <taxon>Calicophoron</taxon>
    </lineage>
</organism>